<dbReference type="Pfam" id="PF12802">
    <property type="entry name" value="MarR_2"/>
    <property type="match status" value="1"/>
</dbReference>
<dbReference type="Gene3D" id="1.10.10.10">
    <property type="entry name" value="Winged helix-like DNA-binding domain superfamily/Winged helix DNA-binding domain"/>
    <property type="match status" value="1"/>
</dbReference>
<feature type="domain" description="HTH marR-type" evidence="2">
    <location>
        <begin position="94"/>
        <end position="202"/>
    </location>
</feature>
<dbReference type="InterPro" id="IPR051917">
    <property type="entry name" value="Transposase-Integrase"/>
</dbReference>
<dbReference type="InterPro" id="IPR025246">
    <property type="entry name" value="IS30-like_HTH"/>
</dbReference>
<comment type="caution">
    <text evidence="3">The sequence shown here is derived from an EMBL/GenBank/DDBJ whole genome shotgun (WGS) entry which is preliminary data.</text>
</comment>
<dbReference type="PANTHER" id="PTHR10948:SF23">
    <property type="entry name" value="TRANSPOSASE INSI FOR INSERTION SEQUENCE ELEMENT IS30A-RELATED"/>
    <property type="match status" value="1"/>
</dbReference>
<evidence type="ECO:0000313" key="4">
    <source>
        <dbReference type="Proteomes" id="UP001601948"/>
    </source>
</evidence>
<evidence type="ECO:0000256" key="1">
    <source>
        <dbReference type="SAM" id="MobiDB-lite"/>
    </source>
</evidence>
<feature type="region of interest" description="Disordered" evidence="1">
    <location>
        <begin position="35"/>
        <end position="75"/>
    </location>
</feature>
<name>A0ABW6QMX6_9NOCA</name>
<reference evidence="3 4" key="1">
    <citation type="submission" date="2024-10" db="EMBL/GenBank/DDBJ databases">
        <title>The Natural Products Discovery Center: Release of the First 8490 Sequenced Strains for Exploring Actinobacteria Biosynthetic Diversity.</title>
        <authorList>
            <person name="Kalkreuter E."/>
            <person name="Kautsar S.A."/>
            <person name="Yang D."/>
            <person name="Bader C.D."/>
            <person name="Teijaro C.N."/>
            <person name="Fluegel L."/>
            <person name="Davis C.M."/>
            <person name="Simpson J.R."/>
            <person name="Lauterbach L."/>
            <person name="Steele A.D."/>
            <person name="Gui C."/>
            <person name="Meng S."/>
            <person name="Li G."/>
            <person name="Viehrig K."/>
            <person name="Ye F."/>
            <person name="Su P."/>
            <person name="Kiefer A.F."/>
            <person name="Nichols A."/>
            <person name="Cepeda A.J."/>
            <person name="Yan W."/>
            <person name="Fan B."/>
            <person name="Jiang Y."/>
            <person name="Adhikari A."/>
            <person name="Zheng C.-J."/>
            <person name="Schuster L."/>
            <person name="Cowan T.M."/>
            <person name="Smanski M.J."/>
            <person name="Chevrette M.G."/>
            <person name="De Carvalho L.P.S."/>
            <person name="Shen B."/>
        </authorList>
    </citation>
    <scope>NUCLEOTIDE SEQUENCE [LARGE SCALE GENOMIC DNA]</scope>
    <source>
        <strain evidence="3 4">NPDC003040</strain>
    </source>
</reference>
<dbReference type="PANTHER" id="PTHR10948">
    <property type="entry name" value="TRANSPOSASE"/>
    <property type="match status" value="1"/>
</dbReference>
<dbReference type="InterPro" id="IPR000835">
    <property type="entry name" value="HTH_MarR-typ"/>
</dbReference>
<proteinExistence type="predicted"/>
<organism evidence="3 4">
    <name type="scientific">Nocardia suismassiliense</name>
    <dbReference type="NCBI Taxonomy" id="2077092"/>
    <lineage>
        <taxon>Bacteria</taxon>
        <taxon>Bacillati</taxon>
        <taxon>Actinomycetota</taxon>
        <taxon>Actinomycetes</taxon>
        <taxon>Mycobacteriales</taxon>
        <taxon>Nocardiaceae</taxon>
        <taxon>Nocardia</taxon>
    </lineage>
</organism>
<evidence type="ECO:0000313" key="3">
    <source>
        <dbReference type="EMBL" id="MFF3222580.1"/>
    </source>
</evidence>
<sequence length="237" mass="25965">MPGGRLTQDDRRQIAGGLAEGLGYAEIARQLNRPTSTVSREVIRNGGPGRYHPGRAHRATELRARRHRSRGATAESAPAAGDVVLAEFVTQFVAQITRTGVPRTAAAALACLYTTDSGSLTAAELAQRLRVSPATISSAVNMLETQGLVQRERDARSRRDRYFVDDNIWVHATVVSAQQVCELAAVTRRGAELLGSDTPAGVRAYNTSRFLDFVGHDMVESAERWRKLLQQQQRTQD</sequence>
<accession>A0ABW6QMX6</accession>
<dbReference type="SUPFAM" id="SSF46785">
    <property type="entry name" value="Winged helix' DNA-binding domain"/>
    <property type="match status" value="1"/>
</dbReference>
<protein>
    <submittedName>
        <fullName evidence="3">Helix-turn-helix domain-containing protein</fullName>
    </submittedName>
</protein>
<evidence type="ECO:0000259" key="2">
    <source>
        <dbReference type="SMART" id="SM00347"/>
    </source>
</evidence>
<dbReference type="InterPro" id="IPR036388">
    <property type="entry name" value="WH-like_DNA-bd_sf"/>
</dbReference>
<dbReference type="SMART" id="SM00347">
    <property type="entry name" value="HTH_MARR"/>
    <property type="match status" value="1"/>
</dbReference>
<keyword evidence="4" id="KW-1185">Reference proteome</keyword>
<dbReference type="InterPro" id="IPR036390">
    <property type="entry name" value="WH_DNA-bd_sf"/>
</dbReference>
<dbReference type="RefSeq" id="WP_387714748.1">
    <property type="nucleotide sequence ID" value="NZ_JBIAPI010000001.1"/>
</dbReference>
<dbReference type="Pfam" id="PF13936">
    <property type="entry name" value="HTH_38"/>
    <property type="match status" value="1"/>
</dbReference>
<dbReference type="CDD" id="cd00090">
    <property type="entry name" value="HTH_ARSR"/>
    <property type="match status" value="1"/>
</dbReference>
<dbReference type="Proteomes" id="UP001601948">
    <property type="component" value="Unassembled WGS sequence"/>
</dbReference>
<gene>
    <name evidence="3" type="ORF">ACFYV7_07270</name>
</gene>
<dbReference type="EMBL" id="JBIAPI010000001">
    <property type="protein sequence ID" value="MFF3222580.1"/>
    <property type="molecule type" value="Genomic_DNA"/>
</dbReference>
<dbReference type="InterPro" id="IPR011991">
    <property type="entry name" value="ArsR-like_HTH"/>
</dbReference>